<evidence type="ECO:0000256" key="6">
    <source>
        <dbReference type="ARBA" id="ARBA00022556"/>
    </source>
</evidence>
<organism evidence="13 14">
    <name type="scientific">Acuticoccus mangrovi</name>
    <dbReference type="NCBI Taxonomy" id="2796142"/>
    <lineage>
        <taxon>Bacteria</taxon>
        <taxon>Pseudomonadati</taxon>
        <taxon>Pseudomonadota</taxon>
        <taxon>Alphaproteobacteria</taxon>
        <taxon>Hyphomicrobiales</taxon>
        <taxon>Amorphaceae</taxon>
        <taxon>Acuticoccus</taxon>
    </lineage>
</organism>
<evidence type="ECO:0000256" key="3">
    <source>
        <dbReference type="ARBA" id="ARBA00005002"/>
    </source>
</evidence>
<comment type="function">
    <text evidence="2 12">Catalyzes the hydrolysis of UDP-3-O-myristoyl-N-acetylglucosamine to form UDP-3-O-myristoylglucosamine and acetate, the committed step in lipid A biosynthesis.</text>
</comment>
<dbReference type="Gene3D" id="3.30.230.20">
    <property type="entry name" value="lpxc deacetylase, domain 1"/>
    <property type="match status" value="1"/>
</dbReference>
<dbReference type="GO" id="GO:0009245">
    <property type="term" value="P:lipid A biosynthetic process"/>
    <property type="evidence" value="ECO:0007669"/>
    <property type="project" value="UniProtKB-UniRule"/>
</dbReference>
<dbReference type="GO" id="GO:0103117">
    <property type="term" value="F:UDP-3-O-acyl-N-acetylglucosamine deacetylase activity"/>
    <property type="evidence" value="ECO:0007669"/>
    <property type="project" value="UniProtKB-UniRule"/>
</dbReference>
<comment type="pathway">
    <text evidence="3 12">Glycolipid biosynthesis; lipid IV(A) biosynthesis; lipid IV(A) from (3R)-3-hydroxytetradecanoyl-[acyl-carrier-protein] and UDP-N-acetyl-alpha-D-glucosamine: step 2/6.</text>
</comment>
<feature type="binding site" evidence="12">
    <location>
        <position position="236"/>
    </location>
    <ligand>
        <name>Zn(2+)</name>
        <dbReference type="ChEBI" id="CHEBI:29105"/>
    </ligand>
</feature>
<evidence type="ECO:0000256" key="2">
    <source>
        <dbReference type="ARBA" id="ARBA00002923"/>
    </source>
</evidence>
<dbReference type="GO" id="GO:0046872">
    <property type="term" value="F:metal ion binding"/>
    <property type="evidence" value="ECO:0007669"/>
    <property type="project" value="UniProtKB-KW"/>
</dbReference>
<dbReference type="InterPro" id="IPR011334">
    <property type="entry name" value="UDP-acyl_GlcNac_deAcase_C"/>
</dbReference>
<keyword evidence="10 12" id="KW-0443">Lipid metabolism</keyword>
<dbReference type="SUPFAM" id="SSF54211">
    <property type="entry name" value="Ribosomal protein S5 domain 2-like"/>
    <property type="match status" value="2"/>
</dbReference>
<comment type="cofactor">
    <cofactor evidence="1 12">
        <name>Zn(2+)</name>
        <dbReference type="ChEBI" id="CHEBI:29105"/>
    </cofactor>
</comment>
<gene>
    <name evidence="12 13" type="primary">lpxC</name>
    <name evidence="13" type="ORF">JCR33_04495</name>
</gene>
<comment type="caution">
    <text evidence="13">The sequence shown here is derived from an EMBL/GenBank/DDBJ whole genome shotgun (WGS) entry which is preliminary data.</text>
</comment>
<keyword evidence="14" id="KW-1185">Reference proteome</keyword>
<dbReference type="InterPro" id="IPR015870">
    <property type="entry name" value="UDP-acyl_N-AcGlcN_deAcase_N"/>
</dbReference>
<dbReference type="Gene3D" id="3.30.1700.10">
    <property type="entry name" value="lpxc deacetylase, domain 2"/>
    <property type="match status" value="1"/>
</dbReference>
<dbReference type="RefSeq" id="WP_198881224.1">
    <property type="nucleotide sequence ID" value="NZ_JAEKJA010000003.1"/>
</dbReference>
<dbReference type="EMBL" id="JAEKJA010000003">
    <property type="protein sequence ID" value="MBJ3774933.1"/>
    <property type="molecule type" value="Genomic_DNA"/>
</dbReference>
<feature type="active site" description="Proton donor" evidence="12">
    <location>
        <position position="263"/>
    </location>
</feature>
<evidence type="ECO:0000256" key="12">
    <source>
        <dbReference type="HAMAP-Rule" id="MF_00388"/>
    </source>
</evidence>
<dbReference type="AlphaFoldDB" id="A0A934IE93"/>
<keyword evidence="5 12" id="KW-0444">Lipid biosynthesis</keyword>
<name>A0A934IE93_9HYPH</name>
<evidence type="ECO:0000313" key="13">
    <source>
        <dbReference type="EMBL" id="MBJ3774933.1"/>
    </source>
</evidence>
<dbReference type="NCBIfam" id="TIGR00325">
    <property type="entry name" value="lpxC"/>
    <property type="match status" value="1"/>
</dbReference>
<evidence type="ECO:0000313" key="14">
    <source>
        <dbReference type="Proteomes" id="UP000609531"/>
    </source>
</evidence>
<dbReference type="PANTHER" id="PTHR33694:SF1">
    <property type="entry name" value="UDP-3-O-ACYL-N-ACETYLGLUCOSAMINE DEACETYLASE 1, MITOCHONDRIAL-RELATED"/>
    <property type="match status" value="1"/>
</dbReference>
<protein>
    <recommendedName>
        <fullName evidence="4 12">UDP-3-O-acyl-N-acetylglucosamine deacetylase</fullName>
        <shortName evidence="12">UDP-3-O-acyl-GlcNAc deacetylase</shortName>
        <ecNumber evidence="4 12">3.5.1.108</ecNumber>
    </recommendedName>
    <alternativeName>
        <fullName evidence="12">UDP-3-O-[R-3-hydroxymyristoyl]-N-acetylglucosamine deacetylase</fullName>
    </alternativeName>
</protein>
<evidence type="ECO:0000256" key="11">
    <source>
        <dbReference type="ARBA" id="ARBA00024535"/>
    </source>
</evidence>
<dbReference type="PANTHER" id="PTHR33694">
    <property type="entry name" value="UDP-3-O-ACYL-N-ACETYLGLUCOSAMINE DEACETYLASE 1, MITOCHONDRIAL-RELATED"/>
    <property type="match status" value="1"/>
</dbReference>
<dbReference type="EC" id="3.5.1.108" evidence="4 12"/>
<evidence type="ECO:0000256" key="9">
    <source>
        <dbReference type="ARBA" id="ARBA00022833"/>
    </source>
</evidence>
<keyword evidence="7 12" id="KW-0479">Metal-binding</keyword>
<feature type="binding site" evidence="12">
    <location>
        <position position="240"/>
    </location>
    <ligand>
        <name>Zn(2+)</name>
        <dbReference type="ChEBI" id="CHEBI:29105"/>
    </ligand>
</feature>
<evidence type="ECO:0000256" key="7">
    <source>
        <dbReference type="ARBA" id="ARBA00022723"/>
    </source>
</evidence>
<keyword evidence="6 12" id="KW-0441">Lipid A biosynthesis</keyword>
<evidence type="ECO:0000256" key="4">
    <source>
        <dbReference type="ARBA" id="ARBA00012745"/>
    </source>
</evidence>
<dbReference type="GO" id="GO:0016020">
    <property type="term" value="C:membrane"/>
    <property type="evidence" value="ECO:0007669"/>
    <property type="project" value="GOC"/>
</dbReference>
<dbReference type="Proteomes" id="UP000609531">
    <property type="component" value="Unassembled WGS sequence"/>
</dbReference>
<accession>A0A934IE93</accession>
<evidence type="ECO:0000256" key="10">
    <source>
        <dbReference type="ARBA" id="ARBA00023098"/>
    </source>
</evidence>
<evidence type="ECO:0000256" key="8">
    <source>
        <dbReference type="ARBA" id="ARBA00022801"/>
    </source>
</evidence>
<dbReference type="InterPro" id="IPR020568">
    <property type="entry name" value="Ribosomal_Su5_D2-typ_SF"/>
</dbReference>
<feature type="binding site" evidence="12">
    <location>
        <position position="81"/>
    </location>
    <ligand>
        <name>Zn(2+)</name>
        <dbReference type="ChEBI" id="CHEBI:29105"/>
    </ligand>
</feature>
<comment type="catalytic activity">
    <reaction evidence="11 12">
        <text>a UDP-3-O-[(3R)-3-hydroxyacyl]-N-acetyl-alpha-D-glucosamine + H2O = a UDP-3-O-[(3R)-3-hydroxyacyl]-alpha-D-glucosamine + acetate</text>
        <dbReference type="Rhea" id="RHEA:67816"/>
        <dbReference type="ChEBI" id="CHEBI:15377"/>
        <dbReference type="ChEBI" id="CHEBI:30089"/>
        <dbReference type="ChEBI" id="CHEBI:137740"/>
        <dbReference type="ChEBI" id="CHEBI:173225"/>
        <dbReference type="EC" id="3.5.1.108"/>
    </reaction>
</comment>
<dbReference type="Pfam" id="PF03331">
    <property type="entry name" value="LpxC"/>
    <property type="match status" value="1"/>
</dbReference>
<evidence type="ECO:0000256" key="5">
    <source>
        <dbReference type="ARBA" id="ARBA00022516"/>
    </source>
</evidence>
<evidence type="ECO:0000256" key="1">
    <source>
        <dbReference type="ARBA" id="ARBA00001947"/>
    </source>
</evidence>
<proteinExistence type="inferred from homology"/>
<sequence length="284" mass="30089">MPASSGQLIEANRLAEPIRLHGVGVHSGADVSVVVGPGEGGVVFHRTDTGGSVKADWRNVSATRLATVIAENGTTVATVEHLMSALSALGVTDARVEIDGPEVPIMDGSAAPFMAALAPKVVPGGPGEAIEVLRPVSVRAGSSFVAILPHPRRRFDVGIDFPDPVIGVQRAIYDIDAEVFGREIAPARTFGRLKDVKRLRRRGYGRGASLENAVAVDGERVANPEGLRFPDEFARHKLLDAVGDLALAGRPILGLYRAHKGGHRLNYQLLAALLSRSENFKIVA</sequence>
<comment type="similarity">
    <text evidence="12">Belongs to the LpxC family.</text>
</comment>
<keyword evidence="9 12" id="KW-0862">Zinc</keyword>
<dbReference type="InterPro" id="IPR004463">
    <property type="entry name" value="UDP-acyl_GlcNac_deAcase"/>
</dbReference>
<reference evidence="13" key="1">
    <citation type="submission" date="2020-12" db="EMBL/GenBank/DDBJ databases">
        <title>Bacterial taxonomy.</title>
        <authorList>
            <person name="Pan X."/>
        </authorList>
    </citation>
    <scope>NUCLEOTIDE SEQUENCE</scope>
    <source>
        <strain evidence="13">B2012</strain>
    </source>
</reference>
<dbReference type="HAMAP" id="MF_00388">
    <property type="entry name" value="LpxC"/>
    <property type="match status" value="1"/>
</dbReference>
<keyword evidence="8 12" id="KW-0378">Hydrolase</keyword>